<comment type="caution">
    <text evidence="2">The sequence shown here is derived from an EMBL/GenBank/DDBJ whole genome shotgun (WGS) entry which is preliminary data.</text>
</comment>
<dbReference type="EMBL" id="MWIH01000006">
    <property type="protein sequence ID" value="OQO90722.1"/>
    <property type="molecule type" value="Genomic_DNA"/>
</dbReference>
<evidence type="ECO:0000259" key="1">
    <source>
        <dbReference type="PROSITE" id="PS50146"/>
    </source>
</evidence>
<dbReference type="GO" id="GO:0016301">
    <property type="term" value="F:kinase activity"/>
    <property type="evidence" value="ECO:0007669"/>
    <property type="project" value="InterPro"/>
</dbReference>
<evidence type="ECO:0000313" key="2">
    <source>
        <dbReference type="EMBL" id="OQO90722.1"/>
    </source>
</evidence>
<sequence length="281" mass="29087">MKLALAANPRSGSGDGDGVADVLRRSGALVDEIPLDRLGERRLEGCRRLVVAGGDGSLGVAAATARAAGIPLAVVPTGTANDFARAMRLPFDLDEACALAVNPDAGTRRIDIATINGHPYLNTAAAGLTVHASREANPLKPRLGALAYQVGAVRAALSARPLRCSVRRDGTEYYSGAVWQVAVASTGAFGGGSQLGGTRAGDGNLDIAVVPSGSRLSLARRAWGMRRGRLTEQADVAHDRGRTIEIDTPEGTNFNVDGELRSTRGTTRFGLLTGGVEVVVP</sequence>
<dbReference type="PANTHER" id="PTHR30492">
    <property type="entry name" value="METHYLGLYOXAL SYNTHASE"/>
    <property type="match status" value="1"/>
</dbReference>
<dbReference type="GO" id="GO:0005829">
    <property type="term" value="C:cytosol"/>
    <property type="evidence" value="ECO:0007669"/>
    <property type="project" value="TreeGrafter"/>
</dbReference>
<accession>A0A1V9A0P5</accession>
<dbReference type="GO" id="GO:0019242">
    <property type="term" value="P:methylglyoxal biosynthetic process"/>
    <property type="evidence" value="ECO:0007669"/>
    <property type="project" value="InterPro"/>
</dbReference>
<keyword evidence="3" id="KW-1185">Reference proteome</keyword>
<evidence type="ECO:0000313" key="3">
    <source>
        <dbReference type="Proteomes" id="UP000192591"/>
    </source>
</evidence>
<dbReference type="Proteomes" id="UP000192591">
    <property type="component" value="Unassembled WGS sequence"/>
</dbReference>
<dbReference type="Gene3D" id="2.60.200.40">
    <property type="match status" value="1"/>
</dbReference>
<dbReference type="InterPro" id="IPR017438">
    <property type="entry name" value="ATP-NAD_kinase_N"/>
</dbReference>
<dbReference type="InterPro" id="IPR045540">
    <property type="entry name" value="YegS/DAGK_C"/>
</dbReference>
<dbReference type="InterPro" id="IPR001206">
    <property type="entry name" value="Diacylglycerol_kinase_cat_dom"/>
</dbReference>
<dbReference type="Pfam" id="PF00781">
    <property type="entry name" value="DAGK_cat"/>
    <property type="match status" value="1"/>
</dbReference>
<gene>
    <name evidence="2" type="ORF">B1813_14345</name>
</gene>
<dbReference type="Gene3D" id="3.40.50.10330">
    <property type="entry name" value="Probable inorganic polyphosphate/atp-NAD kinase, domain 1"/>
    <property type="match status" value="1"/>
</dbReference>
<organism evidence="2 3">
    <name type="scientific">Saccharomonospora piscinae</name>
    <dbReference type="NCBI Taxonomy" id="687388"/>
    <lineage>
        <taxon>Bacteria</taxon>
        <taxon>Bacillati</taxon>
        <taxon>Actinomycetota</taxon>
        <taxon>Actinomycetes</taxon>
        <taxon>Pseudonocardiales</taxon>
        <taxon>Pseudonocardiaceae</taxon>
        <taxon>Saccharomonospora</taxon>
    </lineage>
</organism>
<feature type="domain" description="DAGKc" evidence="1">
    <location>
        <begin position="37"/>
        <end position="119"/>
    </location>
</feature>
<dbReference type="GO" id="GO:0008929">
    <property type="term" value="F:methylglyoxal synthase activity"/>
    <property type="evidence" value="ECO:0007669"/>
    <property type="project" value="InterPro"/>
</dbReference>
<dbReference type="InterPro" id="IPR016064">
    <property type="entry name" value="NAD/diacylglycerol_kinase_sf"/>
</dbReference>
<dbReference type="Pfam" id="PF19279">
    <property type="entry name" value="YegS_C"/>
    <property type="match status" value="1"/>
</dbReference>
<dbReference type="AlphaFoldDB" id="A0A1V9A0P5"/>
<dbReference type="PROSITE" id="PS50146">
    <property type="entry name" value="DAGK"/>
    <property type="match status" value="1"/>
</dbReference>
<dbReference type="OrthoDB" id="142078at2"/>
<reference evidence="2 3" key="1">
    <citation type="submission" date="2017-02" db="EMBL/GenBank/DDBJ databases">
        <title>Draft genome of Saccharomonospora sp. 154.</title>
        <authorList>
            <person name="Alonso-Carmona G.S."/>
            <person name="De La Haba R."/>
            <person name="Vera-Gargallo B."/>
            <person name="Sandoval-Trujillo A.H."/>
            <person name="Ramirez-Duran N."/>
            <person name="Ventosa A."/>
        </authorList>
    </citation>
    <scope>NUCLEOTIDE SEQUENCE [LARGE SCALE GENOMIC DNA]</scope>
    <source>
        <strain evidence="2 3">LRS4.154</strain>
    </source>
</reference>
<dbReference type="SMART" id="SM00046">
    <property type="entry name" value="DAGKc"/>
    <property type="match status" value="1"/>
</dbReference>
<dbReference type="PANTHER" id="PTHR30492:SF0">
    <property type="entry name" value="METHYLGLYOXAL SYNTHASE"/>
    <property type="match status" value="1"/>
</dbReference>
<dbReference type="STRING" id="1962155.B1813_14345"/>
<proteinExistence type="predicted"/>
<name>A0A1V9A0P5_SACPI</name>
<dbReference type="SUPFAM" id="SSF111331">
    <property type="entry name" value="NAD kinase/diacylglycerol kinase-like"/>
    <property type="match status" value="1"/>
</dbReference>
<dbReference type="RefSeq" id="WP_024876980.1">
    <property type="nucleotide sequence ID" value="NZ_AZUM01000006.1"/>
</dbReference>
<dbReference type="InterPro" id="IPR004363">
    <property type="entry name" value="Methylgl_synth"/>
</dbReference>
<protein>
    <recommendedName>
        <fullName evidence="1">DAGKc domain-containing protein</fullName>
    </recommendedName>
</protein>